<comment type="caution">
    <text evidence="2">The sequence shown here is derived from an EMBL/GenBank/DDBJ whole genome shotgun (WGS) entry which is preliminary data.</text>
</comment>
<dbReference type="PROSITE" id="PS50181">
    <property type="entry name" value="FBOX"/>
    <property type="match status" value="1"/>
</dbReference>
<protein>
    <recommendedName>
        <fullName evidence="1">F-box domain-containing protein</fullName>
    </recommendedName>
</protein>
<dbReference type="InterPro" id="IPR036047">
    <property type="entry name" value="F-box-like_dom_sf"/>
</dbReference>
<evidence type="ECO:0000259" key="1">
    <source>
        <dbReference type="PROSITE" id="PS50181"/>
    </source>
</evidence>
<keyword evidence="3" id="KW-1185">Reference proteome</keyword>
<evidence type="ECO:0000313" key="3">
    <source>
        <dbReference type="Proteomes" id="UP000076154"/>
    </source>
</evidence>
<dbReference type="AlphaFoldDB" id="A0A369JZ56"/>
<dbReference type="Pfam" id="PF12937">
    <property type="entry name" value="F-box-like"/>
    <property type="match status" value="1"/>
</dbReference>
<dbReference type="SUPFAM" id="SSF81383">
    <property type="entry name" value="F-box domain"/>
    <property type="match status" value="1"/>
</dbReference>
<dbReference type="EMBL" id="LUEZ02000041">
    <property type="protein sequence ID" value="RDB24724.1"/>
    <property type="molecule type" value="Genomic_DNA"/>
</dbReference>
<reference evidence="2" key="1">
    <citation type="submission" date="2018-04" db="EMBL/GenBank/DDBJ databases">
        <title>Whole genome sequencing of Hypsizygus marmoreus.</title>
        <authorList>
            <person name="Choi I.-G."/>
            <person name="Min B."/>
            <person name="Kim J.-G."/>
            <person name="Kim S."/>
            <person name="Oh Y.-L."/>
            <person name="Kong W.-S."/>
            <person name="Park H."/>
            <person name="Jeong J."/>
            <person name="Song E.-S."/>
        </authorList>
    </citation>
    <scope>NUCLEOTIDE SEQUENCE [LARGE SCALE GENOMIC DNA]</scope>
    <source>
        <strain evidence="2">51987-8</strain>
    </source>
</reference>
<sequence>MELIIFFPIIPPLRLCYPLLVPATFNASTSLQIRCIYSIPFHHCQAVTAIISTPKHFMQSYSVANALRWPTPSNRPCPFMACPVELIIEIFSLCTPRDLCEVSLTSRRCRAILVHNEICWRRSREIFIVPVPRPPSLSTEMRSAFILFQEGPCTRCGARVAEIVICIVTCVRFCSPLCHQNAFRNPTTPVDMSNSFFVSATDIAICYPIYKDCIEEWLHSYSERPEDECIYIRSEVDKLVAELDNVWDDAGAFHELIKERTACIDGVDEMFQKCAEIITWARAYQDAQRTCGAAHKLFIKDMAEANGLEPRQLELSPTLACRVNDLVRDIDAPLTKTEWFAIRERVLQEVKWRLYPQTVNRQRVSCMVCKYPFKNGSSKHTYFAHFRNKHRRLICRAPPVRIFATNRELLFYPDEILYRPSRLDHLQELLTSDRDVGVGTGKSDLKPQVIAKDVASNLRLRLPPLIDVGKVLVGCAIGYLASR</sequence>
<evidence type="ECO:0000313" key="2">
    <source>
        <dbReference type="EMBL" id="RDB24724.1"/>
    </source>
</evidence>
<accession>A0A369JZ56</accession>
<dbReference type="Proteomes" id="UP000076154">
    <property type="component" value="Unassembled WGS sequence"/>
</dbReference>
<gene>
    <name evidence="2" type="ORF">Hypma_007383</name>
</gene>
<proteinExistence type="predicted"/>
<dbReference type="Gene3D" id="1.20.1280.50">
    <property type="match status" value="1"/>
</dbReference>
<organism evidence="2 3">
    <name type="scientific">Hypsizygus marmoreus</name>
    <name type="common">White beech mushroom</name>
    <name type="synonym">Agaricus marmoreus</name>
    <dbReference type="NCBI Taxonomy" id="39966"/>
    <lineage>
        <taxon>Eukaryota</taxon>
        <taxon>Fungi</taxon>
        <taxon>Dikarya</taxon>
        <taxon>Basidiomycota</taxon>
        <taxon>Agaricomycotina</taxon>
        <taxon>Agaricomycetes</taxon>
        <taxon>Agaricomycetidae</taxon>
        <taxon>Agaricales</taxon>
        <taxon>Tricholomatineae</taxon>
        <taxon>Lyophyllaceae</taxon>
        <taxon>Hypsizygus</taxon>
    </lineage>
</organism>
<dbReference type="InParanoid" id="A0A369JZ56"/>
<feature type="domain" description="F-box" evidence="1">
    <location>
        <begin position="76"/>
        <end position="123"/>
    </location>
</feature>
<dbReference type="InterPro" id="IPR001810">
    <property type="entry name" value="F-box_dom"/>
</dbReference>
<dbReference type="OrthoDB" id="2322499at2759"/>
<name>A0A369JZ56_HYPMA</name>